<organism evidence="1 2">
    <name type="scientific">Vandammella animalimorsus</name>
    <dbReference type="NCBI Taxonomy" id="2029117"/>
    <lineage>
        <taxon>Bacteria</taxon>
        <taxon>Pseudomonadati</taxon>
        <taxon>Pseudomonadota</taxon>
        <taxon>Betaproteobacteria</taxon>
        <taxon>Burkholderiales</taxon>
        <taxon>Comamonadaceae</taxon>
        <taxon>Vandammella</taxon>
    </lineage>
</organism>
<comment type="caution">
    <text evidence="1">The sequence shown here is derived from an EMBL/GenBank/DDBJ whole genome shotgun (WGS) entry which is preliminary data.</text>
</comment>
<name>A0A2A2A830_9BURK</name>
<accession>A0A2A2A830</accession>
<sequence length="128" mass="14374">MNQNEALIDLCKACVQDAKLTAQQGWQKLILIAEVTSASIKAFGYSYNQQGEGQLGSPSLDFDMDKLRALQQIMQTENPNGRGWPKCLIRISRAGEVGADFEYDDPSRWSHTPDNYKQRMAEYAAMPV</sequence>
<protein>
    <submittedName>
        <fullName evidence="1">Uncharacterized protein</fullName>
    </submittedName>
</protein>
<proteinExistence type="predicted"/>
<dbReference type="EMBL" id="NSJB01000017">
    <property type="protein sequence ID" value="PAT33922.1"/>
    <property type="molecule type" value="Genomic_DNA"/>
</dbReference>
<keyword evidence="2" id="KW-1185">Reference proteome</keyword>
<reference evidence="1 2" key="1">
    <citation type="submission" date="2017-08" db="EMBL/GenBank/DDBJ databases">
        <title>WGS of Clinical strains of the CDC Group NO-1 linked to zoonotic infections in humans.</title>
        <authorList>
            <person name="Bernier A.-M."/>
            <person name="Bernard K."/>
        </authorList>
    </citation>
    <scope>NUCLEOTIDE SEQUENCE [LARGE SCALE GENOMIC DNA]</scope>
    <source>
        <strain evidence="1 2">NML00-0135</strain>
    </source>
</reference>
<gene>
    <name evidence="1" type="ORF">CK625_13285</name>
</gene>
<evidence type="ECO:0000313" key="1">
    <source>
        <dbReference type="EMBL" id="PAT33922.1"/>
    </source>
</evidence>
<dbReference type="InterPro" id="IPR036170">
    <property type="entry name" value="YezG-like_sf"/>
</dbReference>
<dbReference type="AlphaFoldDB" id="A0A2A2A830"/>
<dbReference type="SUPFAM" id="SSF160424">
    <property type="entry name" value="BH3703-like"/>
    <property type="match status" value="1"/>
</dbReference>
<dbReference type="RefSeq" id="WP_095540809.1">
    <property type="nucleotide sequence ID" value="NZ_NSJB01000017.1"/>
</dbReference>
<dbReference type="Proteomes" id="UP000218054">
    <property type="component" value="Unassembled WGS sequence"/>
</dbReference>
<evidence type="ECO:0000313" key="2">
    <source>
        <dbReference type="Proteomes" id="UP000218054"/>
    </source>
</evidence>